<dbReference type="PROSITE" id="PS51257">
    <property type="entry name" value="PROKAR_LIPOPROTEIN"/>
    <property type="match status" value="1"/>
</dbReference>
<evidence type="ECO:0000313" key="3">
    <source>
        <dbReference type="Proteomes" id="UP000250434"/>
    </source>
</evidence>
<dbReference type="Proteomes" id="UP000250434">
    <property type="component" value="Chromosome"/>
</dbReference>
<reference evidence="2 3" key="1">
    <citation type="submission" date="2016-04" db="EMBL/GenBank/DDBJ databases">
        <title>Complete genome sequence and analysis of deep-sea sediment isolate, Amycolatopsis sp. WP1.</title>
        <authorList>
            <person name="Wang H."/>
            <person name="Chen S."/>
            <person name="Wu Q."/>
        </authorList>
    </citation>
    <scope>NUCLEOTIDE SEQUENCE [LARGE SCALE GENOMIC DNA]</scope>
    <source>
        <strain evidence="2 3">WP1</strain>
    </source>
</reference>
<accession>A0A344LFN5</accession>
<organism evidence="2 3">
    <name type="scientific">Amycolatopsis albispora</name>
    <dbReference type="NCBI Taxonomy" id="1804986"/>
    <lineage>
        <taxon>Bacteria</taxon>
        <taxon>Bacillati</taxon>
        <taxon>Actinomycetota</taxon>
        <taxon>Actinomycetes</taxon>
        <taxon>Pseudonocardiales</taxon>
        <taxon>Pseudonocardiaceae</taxon>
        <taxon>Amycolatopsis</taxon>
    </lineage>
</organism>
<evidence type="ECO:0000256" key="1">
    <source>
        <dbReference type="SAM" id="SignalP"/>
    </source>
</evidence>
<dbReference type="KEGG" id="aab:A4R43_34080"/>
<evidence type="ECO:0000313" key="2">
    <source>
        <dbReference type="EMBL" id="AXB46859.1"/>
    </source>
</evidence>
<keyword evidence="3" id="KW-1185">Reference proteome</keyword>
<protein>
    <recommendedName>
        <fullName evidence="4">Lipoprotein</fullName>
    </recommendedName>
</protein>
<dbReference type="OrthoDB" id="3597808at2"/>
<evidence type="ECO:0008006" key="4">
    <source>
        <dbReference type="Google" id="ProtNLM"/>
    </source>
</evidence>
<dbReference type="EMBL" id="CP015163">
    <property type="protein sequence ID" value="AXB46859.1"/>
    <property type="molecule type" value="Genomic_DNA"/>
</dbReference>
<proteinExistence type="predicted"/>
<dbReference type="RefSeq" id="WP_113695920.1">
    <property type="nucleotide sequence ID" value="NZ_CP015163.1"/>
</dbReference>
<gene>
    <name evidence="2" type="ORF">A4R43_34080</name>
</gene>
<name>A0A344LFN5_9PSEU</name>
<sequence>MSKRLLAAFAATTLLVTGCAQGKAGTPIPDGDEAAAYVSAKFSDTLDKLHEDFQAMKPRKSTLDKRFLLNGQGINSKIETVQAGKPVGELVRNHSNTDLNDYTDNLYPPGNTTKYSLLGPLYASLAPTPWVGLPSSATTGEFGACSTGTYIVACKMLNAVVKATKDDRAARSAKRIEDGSVIIEVDLTLRRFVEFKVEIFSDEIIGKFTEEMMNMPLTTRVELTPQQTMRRIDIKGEFAGKTRGGNDVKIEIQYNYAITEGATERDIPPIPDPSQVTMLPDEAAVADFNRRKDEIQGQ</sequence>
<feature type="chain" id="PRO_5017070789" description="Lipoprotein" evidence="1">
    <location>
        <begin position="23"/>
        <end position="298"/>
    </location>
</feature>
<dbReference type="AlphaFoldDB" id="A0A344LFN5"/>
<keyword evidence="1" id="KW-0732">Signal</keyword>
<feature type="signal peptide" evidence="1">
    <location>
        <begin position="1"/>
        <end position="22"/>
    </location>
</feature>